<keyword evidence="4" id="KW-0804">Transcription</keyword>
<dbReference type="InterPro" id="IPR036390">
    <property type="entry name" value="WH_DNA-bd_sf"/>
</dbReference>
<dbReference type="SUPFAM" id="SSF53850">
    <property type="entry name" value="Periplasmic binding protein-like II"/>
    <property type="match status" value="1"/>
</dbReference>
<organism evidence="6 7">
    <name type="scientific">Adlercreutzia equolifaciens subsp. celatus</name>
    <dbReference type="NCBI Taxonomy" id="394340"/>
    <lineage>
        <taxon>Bacteria</taxon>
        <taxon>Bacillati</taxon>
        <taxon>Actinomycetota</taxon>
        <taxon>Coriobacteriia</taxon>
        <taxon>Eggerthellales</taxon>
        <taxon>Eggerthellaceae</taxon>
        <taxon>Adlercreutzia</taxon>
    </lineage>
</organism>
<dbReference type="PRINTS" id="PR00039">
    <property type="entry name" value="HTHLYSR"/>
</dbReference>
<evidence type="ECO:0000313" key="6">
    <source>
        <dbReference type="EMBL" id="RDC44827.1"/>
    </source>
</evidence>
<dbReference type="Proteomes" id="UP000253805">
    <property type="component" value="Unassembled WGS sequence"/>
</dbReference>
<dbReference type="GO" id="GO:0003700">
    <property type="term" value="F:DNA-binding transcription factor activity"/>
    <property type="evidence" value="ECO:0007669"/>
    <property type="project" value="InterPro"/>
</dbReference>
<evidence type="ECO:0000256" key="2">
    <source>
        <dbReference type="ARBA" id="ARBA00023015"/>
    </source>
</evidence>
<dbReference type="SUPFAM" id="SSF46785">
    <property type="entry name" value="Winged helix' DNA-binding domain"/>
    <property type="match status" value="1"/>
</dbReference>
<dbReference type="PROSITE" id="PS50931">
    <property type="entry name" value="HTH_LYSR"/>
    <property type="match status" value="1"/>
</dbReference>
<name>A0A369NZ92_9ACTN</name>
<dbReference type="GO" id="GO:0032993">
    <property type="term" value="C:protein-DNA complex"/>
    <property type="evidence" value="ECO:0007669"/>
    <property type="project" value="TreeGrafter"/>
</dbReference>
<proteinExistence type="inferred from homology"/>
<sequence length="303" mass="33526">MELRTLRYFVTVVREGSITAAAKSLHVTQPTLSRQLAALEDELGHLLYQRNRKGIELTEQGVILRRYAESILALADKAEEEIALPTHSIAGKVHIAAGETQAMELVAEAMKRTSAAYPGITFELYSGTSADLMDNFVRGFYDFLLECELRSHVDMHTLRLPHTDTWGLLVRRDNPLAAKAAVMPEDLLGQPLISSRQGVKVGVLGQWLGDLADEMDVRATYNLPLNAKFLVRQGIGSAFTYRGLFEANELSDLAFVPLSPTLESTQGLVWRKTLPTRQAQAFLDTLKGLCAERDFENPPADAS</sequence>
<dbReference type="PANTHER" id="PTHR30346">
    <property type="entry name" value="TRANSCRIPTIONAL DUAL REGULATOR HCAR-RELATED"/>
    <property type="match status" value="1"/>
</dbReference>
<keyword evidence="2" id="KW-0805">Transcription regulation</keyword>
<dbReference type="InterPro" id="IPR005119">
    <property type="entry name" value="LysR_subst-bd"/>
</dbReference>
<protein>
    <submittedName>
        <fullName evidence="6">LysR family transcriptional regulator</fullName>
    </submittedName>
</protein>
<evidence type="ECO:0000256" key="1">
    <source>
        <dbReference type="ARBA" id="ARBA00009437"/>
    </source>
</evidence>
<evidence type="ECO:0000259" key="5">
    <source>
        <dbReference type="PROSITE" id="PS50931"/>
    </source>
</evidence>
<dbReference type="AlphaFoldDB" id="A0A369NZ92"/>
<dbReference type="InterPro" id="IPR036388">
    <property type="entry name" value="WH-like_DNA-bd_sf"/>
</dbReference>
<accession>A0A369NZ92</accession>
<dbReference type="InterPro" id="IPR000847">
    <property type="entry name" value="LysR_HTH_N"/>
</dbReference>
<dbReference type="EMBL" id="PPUT01000011">
    <property type="protein sequence ID" value="RDC44827.1"/>
    <property type="molecule type" value="Genomic_DNA"/>
</dbReference>
<keyword evidence="3" id="KW-0238">DNA-binding</keyword>
<dbReference type="FunFam" id="1.10.10.10:FF:000001">
    <property type="entry name" value="LysR family transcriptional regulator"/>
    <property type="match status" value="1"/>
</dbReference>
<evidence type="ECO:0000313" key="7">
    <source>
        <dbReference type="Proteomes" id="UP000253805"/>
    </source>
</evidence>
<dbReference type="Gene3D" id="3.40.190.290">
    <property type="match status" value="1"/>
</dbReference>
<comment type="similarity">
    <text evidence="1">Belongs to the LysR transcriptional regulatory family.</text>
</comment>
<gene>
    <name evidence="6" type="ORF">C1850_05375</name>
</gene>
<reference evidence="6 7" key="1">
    <citation type="journal article" date="2018" name="Elife">
        <title>Discovery and characterization of a prevalent human gut bacterial enzyme sufficient for the inactivation of a family of plant toxins.</title>
        <authorList>
            <person name="Koppel N."/>
            <person name="Bisanz J.E."/>
            <person name="Pandelia M.E."/>
            <person name="Turnbaugh P.J."/>
            <person name="Balskus E.P."/>
        </authorList>
    </citation>
    <scope>NUCLEOTIDE SEQUENCE [LARGE SCALE GENOMIC DNA]</scope>
    <source>
        <strain evidence="6 7">OB21 GAM 11</strain>
    </source>
</reference>
<evidence type="ECO:0000256" key="3">
    <source>
        <dbReference type="ARBA" id="ARBA00023125"/>
    </source>
</evidence>
<dbReference type="Gene3D" id="1.10.10.10">
    <property type="entry name" value="Winged helix-like DNA-binding domain superfamily/Winged helix DNA-binding domain"/>
    <property type="match status" value="1"/>
</dbReference>
<dbReference type="GO" id="GO:0003677">
    <property type="term" value="F:DNA binding"/>
    <property type="evidence" value="ECO:0007669"/>
    <property type="project" value="UniProtKB-KW"/>
</dbReference>
<feature type="domain" description="HTH lysR-type" evidence="5">
    <location>
        <begin position="1"/>
        <end position="58"/>
    </location>
</feature>
<dbReference type="PANTHER" id="PTHR30346:SF9">
    <property type="entry name" value="LYSR FAMILY TRANSCRIPTIONAL REGULATOR"/>
    <property type="match status" value="1"/>
</dbReference>
<comment type="caution">
    <text evidence="6">The sequence shown here is derived from an EMBL/GenBank/DDBJ whole genome shotgun (WGS) entry which is preliminary data.</text>
</comment>
<dbReference type="Pfam" id="PF00126">
    <property type="entry name" value="HTH_1"/>
    <property type="match status" value="1"/>
</dbReference>
<dbReference type="RefSeq" id="WP_114548875.1">
    <property type="nucleotide sequence ID" value="NZ_PPUT01000011.1"/>
</dbReference>
<evidence type="ECO:0000256" key="4">
    <source>
        <dbReference type="ARBA" id="ARBA00023163"/>
    </source>
</evidence>
<dbReference type="Pfam" id="PF03466">
    <property type="entry name" value="LysR_substrate"/>
    <property type="match status" value="1"/>
</dbReference>